<evidence type="ECO:0000256" key="1">
    <source>
        <dbReference type="ARBA" id="ARBA00004651"/>
    </source>
</evidence>
<name>A0A932ZRG4_UNCTE</name>
<comment type="caution">
    <text evidence="8">The sequence shown here is derived from an EMBL/GenBank/DDBJ whole genome shotgun (WGS) entry which is preliminary data.</text>
</comment>
<reference evidence="8" key="1">
    <citation type="submission" date="2020-07" db="EMBL/GenBank/DDBJ databases">
        <title>Huge and variable diversity of episymbiotic CPR bacteria and DPANN archaea in groundwater ecosystems.</title>
        <authorList>
            <person name="He C.Y."/>
            <person name="Keren R."/>
            <person name="Whittaker M."/>
            <person name="Farag I.F."/>
            <person name="Doudna J."/>
            <person name="Cate J.H.D."/>
            <person name="Banfield J.F."/>
        </authorList>
    </citation>
    <scope>NUCLEOTIDE SEQUENCE</scope>
    <source>
        <strain evidence="8">NC_groundwater_1370_Ag_S-0.2um_69_93</strain>
    </source>
</reference>
<accession>A0A932ZRG4</accession>
<proteinExistence type="inferred from homology"/>
<evidence type="ECO:0000256" key="2">
    <source>
        <dbReference type="ARBA" id="ARBA00006679"/>
    </source>
</evidence>
<evidence type="ECO:0000256" key="6">
    <source>
        <dbReference type="ARBA" id="ARBA00023136"/>
    </source>
</evidence>
<evidence type="ECO:0000313" key="8">
    <source>
        <dbReference type="EMBL" id="MBI4251054.1"/>
    </source>
</evidence>
<keyword evidence="3" id="KW-1003">Cell membrane</keyword>
<comment type="similarity">
    <text evidence="2">Belongs to the DoxX family.</text>
</comment>
<evidence type="ECO:0000256" key="3">
    <source>
        <dbReference type="ARBA" id="ARBA00022475"/>
    </source>
</evidence>
<dbReference type="EMBL" id="JACQRX010000052">
    <property type="protein sequence ID" value="MBI4251054.1"/>
    <property type="molecule type" value="Genomic_DNA"/>
</dbReference>
<keyword evidence="5 7" id="KW-1133">Transmembrane helix</keyword>
<dbReference type="Proteomes" id="UP000752292">
    <property type="component" value="Unassembled WGS sequence"/>
</dbReference>
<keyword evidence="6 7" id="KW-0472">Membrane</keyword>
<feature type="transmembrane region" description="Helical" evidence="7">
    <location>
        <begin position="122"/>
        <end position="143"/>
    </location>
</feature>
<feature type="transmembrane region" description="Helical" evidence="7">
    <location>
        <begin position="83"/>
        <end position="102"/>
    </location>
</feature>
<dbReference type="Pfam" id="PF07681">
    <property type="entry name" value="DoxX"/>
    <property type="match status" value="1"/>
</dbReference>
<evidence type="ECO:0000313" key="9">
    <source>
        <dbReference type="Proteomes" id="UP000752292"/>
    </source>
</evidence>
<evidence type="ECO:0000256" key="4">
    <source>
        <dbReference type="ARBA" id="ARBA00022692"/>
    </source>
</evidence>
<dbReference type="InterPro" id="IPR051907">
    <property type="entry name" value="DoxX-like_oxidoreductase"/>
</dbReference>
<feature type="transmembrane region" description="Helical" evidence="7">
    <location>
        <begin position="55"/>
        <end position="76"/>
    </location>
</feature>
<sequence length="155" mass="16554">MNSRMGRARDFGAALLRLALGAYYLMHAYYAGAVIGVQALAQANQQMYGVPFPLVSAWFIVLGHLAGGAMLVIGLYPRIGALLNVPIMAGAVLFVHLNQGFFMRGVVVSAAEGRAAAWGYEYSLFLLIATVAAVFLGGGMFTLRSPRKGIRISLN</sequence>
<dbReference type="PANTHER" id="PTHR33452:SF1">
    <property type="entry name" value="INNER MEMBRANE PROTEIN YPHA-RELATED"/>
    <property type="match status" value="1"/>
</dbReference>
<organism evidence="8 9">
    <name type="scientific">Tectimicrobiota bacterium</name>
    <dbReference type="NCBI Taxonomy" id="2528274"/>
    <lineage>
        <taxon>Bacteria</taxon>
        <taxon>Pseudomonadati</taxon>
        <taxon>Nitrospinota/Tectimicrobiota group</taxon>
        <taxon>Candidatus Tectimicrobiota</taxon>
    </lineage>
</organism>
<evidence type="ECO:0000256" key="7">
    <source>
        <dbReference type="SAM" id="Phobius"/>
    </source>
</evidence>
<gene>
    <name evidence="8" type="ORF">HY618_01210</name>
</gene>
<dbReference type="InterPro" id="IPR032808">
    <property type="entry name" value="DoxX"/>
</dbReference>
<dbReference type="PANTHER" id="PTHR33452">
    <property type="entry name" value="OXIDOREDUCTASE CATD-RELATED"/>
    <property type="match status" value="1"/>
</dbReference>
<keyword evidence="4 7" id="KW-0812">Transmembrane</keyword>
<evidence type="ECO:0000256" key="5">
    <source>
        <dbReference type="ARBA" id="ARBA00022989"/>
    </source>
</evidence>
<dbReference type="GO" id="GO:0005886">
    <property type="term" value="C:plasma membrane"/>
    <property type="evidence" value="ECO:0007669"/>
    <property type="project" value="UniProtKB-SubCell"/>
</dbReference>
<protein>
    <submittedName>
        <fullName evidence="8">DoxX family protein</fullName>
    </submittedName>
</protein>
<dbReference type="AlphaFoldDB" id="A0A932ZRG4"/>
<comment type="subcellular location">
    <subcellularLocation>
        <location evidence="1">Cell membrane</location>
        <topology evidence="1">Multi-pass membrane protein</topology>
    </subcellularLocation>
</comment>